<protein>
    <submittedName>
        <fullName evidence="2">Uncharacterized protein</fullName>
    </submittedName>
</protein>
<evidence type="ECO:0000313" key="2">
    <source>
        <dbReference type="EMBL" id="ROI37060.1"/>
    </source>
</evidence>
<dbReference type="AlphaFoldDB" id="A0A3N0XKF9"/>
<sequence>MEECKEGAVMRDSWWEEREDGWREGGEEEERKVGEADLRTQAAGEAKNVCVFNITIIHSGHATVSYCKLLLEDVSSPSFMIISWSTND</sequence>
<organism evidence="2 3">
    <name type="scientific">Anabarilius grahami</name>
    <name type="common">Kanglang fish</name>
    <name type="synonym">Barilius grahami</name>
    <dbReference type="NCBI Taxonomy" id="495550"/>
    <lineage>
        <taxon>Eukaryota</taxon>
        <taxon>Metazoa</taxon>
        <taxon>Chordata</taxon>
        <taxon>Craniata</taxon>
        <taxon>Vertebrata</taxon>
        <taxon>Euteleostomi</taxon>
        <taxon>Actinopterygii</taxon>
        <taxon>Neopterygii</taxon>
        <taxon>Teleostei</taxon>
        <taxon>Ostariophysi</taxon>
        <taxon>Cypriniformes</taxon>
        <taxon>Xenocyprididae</taxon>
        <taxon>Xenocypridinae</taxon>
        <taxon>Xenocypridinae incertae sedis</taxon>
        <taxon>Anabarilius</taxon>
    </lineage>
</organism>
<feature type="region of interest" description="Disordered" evidence="1">
    <location>
        <begin position="1"/>
        <end position="33"/>
    </location>
</feature>
<evidence type="ECO:0000256" key="1">
    <source>
        <dbReference type="SAM" id="MobiDB-lite"/>
    </source>
</evidence>
<keyword evidence="3" id="KW-1185">Reference proteome</keyword>
<proteinExistence type="predicted"/>
<comment type="caution">
    <text evidence="2">The sequence shown here is derived from an EMBL/GenBank/DDBJ whole genome shotgun (WGS) entry which is preliminary data.</text>
</comment>
<dbReference type="EMBL" id="RJVU01072345">
    <property type="protein sequence ID" value="ROI37060.1"/>
    <property type="molecule type" value="Genomic_DNA"/>
</dbReference>
<accession>A0A3N0XKF9</accession>
<gene>
    <name evidence="2" type="ORF">DPX16_2998</name>
</gene>
<evidence type="ECO:0000313" key="3">
    <source>
        <dbReference type="Proteomes" id="UP000281406"/>
    </source>
</evidence>
<reference evidence="2 3" key="1">
    <citation type="submission" date="2018-10" db="EMBL/GenBank/DDBJ databases">
        <title>Genome assembly for a Yunnan-Guizhou Plateau 3E fish, Anabarilius grahami (Regan), and its evolutionary and genetic applications.</title>
        <authorList>
            <person name="Jiang W."/>
        </authorList>
    </citation>
    <scope>NUCLEOTIDE SEQUENCE [LARGE SCALE GENOMIC DNA]</scope>
    <source>
        <strain evidence="2">AG-KIZ</strain>
        <tissue evidence="2">Muscle</tissue>
    </source>
</reference>
<name>A0A3N0XKF9_ANAGA</name>
<dbReference type="Proteomes" id="UP000281406">
    <property type="component" value="Unassembled WGS sequence"/>
</dbReference>